<dbReference type="SMART" id="SM01399">
    <property type="entry name" value="Sybindin"/>
    <property type="match status" value="1"/>
</dbReference>
<evidence type="ECO:0000256" key="3">
    <source>
        <dbReference type="ARBA" id="ARBA00022892"/>
    </source>
</evidence>
<dbReference type="InterPro" id="IPR011012">
    <property type="entry name" value="Longin-like_dom_sf"/>
</dbReference>
<dbReference type="PANTHER" id="PTHR23249">
    <property type="entry name" value="TRAFFICKING PROTEIN PARTICLE COMPLEX SUBUNIT"/>
    <property type="match status" value="1"/>
</dbReference>
<keyword evidence="2 6" id="KW-0256">Endoplasmic reticulum</keyword>
<evidence type="ECO:0000256" key="1">
    <source>
        <dbReference type="ARBA" id="ARBA00022448"/>
    </source>
</evidence>
<dbReference type="EMBL" id="AZBU02000006">
    <property type="protein sequence ID" value="TKR72774.1"/>
    <property type="molecule type" value="Genomic_DNA"/>
</dbReference>
<evidence type="ECO:0000256" key="6">
    <source>
        <dbReference type="RuleBase" id="RU366065"/>
    </source>
</evidence>
<reference evidence="7 8" key="1">
    <citation type="journal article" date="2015" name="Genome Biol.">
        <title>Comparative genomics of Steinernema reveals deeply conserved gene regulatory networks.</title>
        <authorList>
            <person name="Dillman A.R."/>
            <person name="Macchietto M."/>
            <person name="Porter C.F."/>
            <person name="Rogers A."/>
            <person name="Williams B."/>
            <person name="Antoshechkin I."/>
            <person name="Lee M.M."/>
            <person name="Goodwin Z."/>
            <person name="Lu X."/>
            <person name="Lewis E.E."/>
            <person name="Goodrich-Blair H."/>
            <person name="Stock S.P."/>
            <person name="Adams B.J."/>
            <person name="Sternberg P.W."/>
            <person name="Mortazavi A."/>
        </authorList>
    </citation>
    <scope>NUCLEOTIDE SEQUENCE [LARGE SCALE GENOMIC DNA]</scope>
    <source>
        <strain evidence="7 8">ALL</strain>
    </source>
</reference>
<dbReference type="InterPro" id="IPR007233">
    <property type="entry name" value="TRAPPC"/>
</dbReference>
<keyword evidence="8" id="KW-1185">Reference proteome</keyword>
<protein>
    <recommendedName>
        <fullName evidence="6">Trafficking protein particle complex subunit</fullName>
    </recommendedName>
</protein>
<dbReference type="GO" id="GO:0030008">
    <property type="term" value="C:TRAPP complex"/>
    <property type="evidence" value="ECO:0007669"/>
    <property type="project" value="UniProtKB-UniRule"/>
</dbReference>
<keyword evidence="4 6" id="KW-0333">Golgi apparatus</keyword>
<dbReference type="PANTHER" id="PTHR23249:SF16">
    <property type="entry name" value="TRAFFICKING PROTEIN PARTICLE COMPLEX SUBUNIT 1"/>
    <property type="match status" value="1"/>
</dbReference>
<name>A0A4U5MSV7_STECR</name>
<dbReference type="Proteomes" id="UP000298663">
    <property type="component" value="Unassembled WGS sequence"/>
</dbReference>
<dbReference type="GO" id="GO:0005794">
    <property type="term" value="C:Golgi apparatus"/>
    <property type="evidence" value="ECO:0007669"/>
    <property type="project" value="UniProtKB-SubCell"/>
</dbReference>
<dbReference type="GO" id="GO:0005783">
    <property type="term" value="C:endoplasmic reticulum"/>
    <property type="evidence" value="ECO:0007669"/>
    <property type="project" value="UniProtKB-SubCell"/>
</dbReference>
<dbReference type="CDD" id="cd14855">
    <property type="entry name" value="TRAPPC1_MUM2"/>
    <property type="match status" value="1"/>
</dbReference>
<dbReference type="Gene3D" id="3.30.450.70">
    <property type="match status" value="1"/>
</dbReference>
<dbReference type="SUPFAM" id="SSF64356">
    <property type="entry name" value="SNARE-like"/>
    <property type="match status" value="1"/>
</dbReference>
<evidence type="ECO:0000256" key="5">
    <source>
        <dbReference type="ARBA" id="ARBA00038167"/>
    </source>
</evidence>
<sequence length="139" mass="16231">MIYNFYLFNREGVCICYKEWKREKQAGMSREEEFKLMYGMLLSLRSFSTKLNTKDGQQLLRCFRTSVYKMNYLETPTGLKMVLNTDLTAATVPELLKQIYKIYVDCVLRNPLIEGTKTITSEAFHSQLNEAVETHPCFA</sequence>
<evidence type="ECO:0000256" key="4">
    <source>
        <dbReference type="ARBA" id="ARBA00023034"/>
    </source>
</evidence>
<accession>A0A4U5MSV7</accession>
<comment type="subcellular location">
    <subcellularLocation>
        <location evidence="6">Endoplasmic reticulum</location>
    </subcellularLocation>
    <subcellularLocation>
        <location evidence="6">Golgi apparatus</location>
        <location evidence="6">cis-Golgi network</location>
    </subcellularLocation>
</comment>
<comment type="subunit">
    <text evidence="6">Part of the multisubunit transport protein particle (TRAPP) complex.</text>
</comment>
<evidence type="ECO:0000313" key="7">
    <source>
        <dbReference type="EMBL" id="TKR72774.1"/>
    </source>
</evidence>
<reference evidence="7 8" key="2">
    <citation type="journal article" date="2019" name="G3 (Bethesda)">
        <title>Hybrid Assembly of the Genome of the Entomopathogenic Nematode Steinernema carpocapsae Identifies the X-Chromosome.</title>
        <authorList>
            <person name="Serra L."/>
            <person name="Macchietto M."/>
            <person name="Macias-Munoz A."/>
            <person name="McGill C.J."/>
            <person name="Rodriguez I.M."/>
            <person name="Rodriguez B."/>
            <person name="Murad R."/>
            <person name="Mortazavi A."/>
        </authorList>
    </citation>
    <scope>NUCLEOTIDE SEQUENCE [LARGE SCALE GENOMIC DNA]</scope>
    <source>
        <strain evidence="7 8">ALL</strain>
    </source>
</reference>
<keyword evidence="1 6" id="KW-0813">Transport</keyword>
<dbReference type="GO" id="GO:0006888">
    <property type="term" value="P:endoplasmic reticulum to Golgi vesicle-mediated transport"/>
    <property type="evidence" value="ECO:0007669"/>
    <property type="project" value="UniProtKB-UniRule"/>
</dbReference>
<gene>
    <name evidence="7" type="ORF">L596_020178</name>
</gene>
<dbReference type="AlphaFoldDB" id="A0A4U5MSV7"/>
<evidence type="ECO:0000313" key="8">
    <source>
        <dbReference type="Proteomes" id="UP000298663"/>
    </source>
</evidence>
<organism evidence="7 8">
    <name type="scientific">Steinernema carpocapsae</name>
    <name type="common">Entomopathogenic nematode</name>
    <dbReference type="NCBI Taxonomy" id="34508"/>
    <lineage>
        <taxon>Eukaryota</taxon>
        <taxon>Metazoa</taxon>
        <taxon>Ecdysozoa</taxon>
        <taxon>Nematoda</taxon>
        <taxon>Chromadorea</taxon>
        <taxon>Rhabditida</taxon>
        <taxon>Tylenchina</taxon>
        <taxon>Panagrolaimomorpha</taxon>
        <taxon>Strongyloidoidea</taxon>
        <taxon>Steinernematidae</taxon>
        <taxon>Steinernema</taxon>
    </lineage>
</organism>
<keyword evidence="3 6" id="KW-0931">ER-Golgi transport</keyword>
<dbReference type="Pfam" id="PF04099">
    <property type="entry name" value="Sybindin"/>
    <property type="match status" value="1"/>
</dbReference>
<dbReference type="OrthoDB" id="246406at2759"/>
<dbReference type="STRING" id="34508.A0A4U5MSV7"/>
<comment type="similarity">
    <text evidence="5">Belongs to the TRAPP small subunits family. BET5 subfamily.</text>
</comment>
<comment type="caution">
    <text evidence="7">The sequence shown here is derived from an EMBL/GenBank/DDBJ whole genome shotgun (WGS) entry which is preliminary data.</text>
</comment>
<evidence type="ECO:0000256" key="2">
    <source>
        <dbReference type="ARBA" id="ARBA00022824"/>
    </source>
</evidence>
<proteinExistence type="inferred from homology"/>